<reference evidence="5 6" key="1">
    <citation type="submission" date="2014-04" db="EMBL/GenBank/DDBJ databases">
        <authorList>
            <consortium name="DOE Joint Genome Institute"/>
            <person name="Kuo A."/>
            <person name="Girlanda M."/>
            <person name="Perotto S."/>
            <person name="Kohler A."/>
            <person name="Nagy L.G."/>
            <person name="Floudas D."/>
            <person name="Copeland A."/>
            <person name="Barry K.W."/>
            <person name="Cichocki N."/>
            <person name="Veneault-Fourrey C."/>
            <person name="LaButti K."/>
            <person name="Lindquist E.A."/>
            <person name="Lipzen A."/>
            <person name="Lundell T."/>
            <person name="Morin E."/>
            <person name="Murat C."/>
            <person name="Sun H."/>
            <person name="Tunlid A."/>
            <person name="Henrissat B."/>
            <person name="Grigoriev I.V."/>
            <person name="Hibbett D.S."/>
            <person name="Martin F."/>
            <person name="Nordberg H.P."/>
            <person name="Cantor M.N."/>
            <person name="Hua S.X."/>
        </authorList>
    </citation>
    <scope>NUCLEOTIDE SEQUENCE [LARGE SCALE GENOMIC DNA]</scope>
    <source>
        <strain evidence="5 6">MUT 4182</strain>
    </source>
</reference>
<feature type="domain" description="Protein kinase" evidence="4">
    <location>
        <begin position="1"/>
        <end position="167"/>
    </location>
</feature>
<dbReference type="HOGENOM" id="CLU_848779_0_0_1"/>
<dbReference type="STRING" id="1051891.A0A0C3QVG3"/>
<dbReference type="SUPFAM" id="SSF56112">
    <property type="entry name" value="Protein kinase-like (PK-like)"/>
    <property type="match status" value="1"/>
</dbReference>
<evidence type="ECO:0000256" key="3">
    <source>
        <dbReference type="PROSITE-ProRule" id="PRU00339"/>
    </source>
</evidence>
<dbReference type="GO" id="GO:0005524">
    <property type="term" value="F:ATP binding"/>
    <property type="evidence" value="ECO:0007669"/>
    <property type="project" value="InterPro"/>
</dbReference>
<name>A0A0C3QVG3_9AGAM</name>
<dbReference type="Gene3D" id="1.10.510.10">
    <property type="entry name" value="Transferase(Phosphotransferase) domain 1"/>
    <property type="match status" value="1"/>
</dbReference>
<reference evidence="6" key="2">
    <citation type="submission" date="2015-01" db="EMBL/GenBank/DDBJ databases">
        <title>Evolutionary Origins and Diversification of the Mycorrhizal Mutualists.</title>
        <authorList>
            <consortium name="DOE Joint Genome Institute"/>
            <consortium name="Mycorrhizal Genomics Consortium"/>
            <person name="Kohler A."/>
            <person name="Kuo A."/>
            <person name="Nagy L.G."/>
            <person name="Floudas D."/>
            <person name="Copeland A."/>
            <person name="Barry K.W."/>
            <person name="Cichocki N."/>
            <person name="Veneault-Fourrey C."/>
            <person name="LaButti K."/>
            <person name="Lindquist E.A."/>
            <person name="Lipzen A."/>
            <person name="Lundell T."/>
            <person name="Morin E."/>
            <person name="Murat C."/>
            <person name="Riley R."/>
            <person name="Ohm R."/>
            <person name="Sun H."/>
            <person name="Tunlid A."/>
            <person name="Henrissat B."/>
            <person name="Grigoriev I.V."/>
            <person name="Hibbett D.S."/>
            <person name="Martin F."/>
        </authorList>
    </citation>
    <scope>NUCLEOTIDE SEQUENCE [LARGE SCALE GENOMIC DNA]</scope>
    <source>
        <strain evidence="6">MUT 4182</strain>
    </source>
</reference>
<evidence type="ECO:0000256" key="1">
    <source>
        <dbReference type="ARBA" id="ARBA00022737"/>
    </source>
</evidence>
<gene>
    <name evidence="5" type="ORF">M407DRAFT_17542</name>
</gene>
<protein>
    <recommendedName>
        <fullName evidence="4">Protein kinase domain-containing protein</fullName>
    </recommendedName>
</protein>
<dbReference type="Pfam" id="PF07714">
    <property type="entry name" value="PK_Tyr_Ser-Thr"/>
    <property type="match status" value="1"/>
</dbReference>
<dbReference type="SUPFAM" id="SSF48452">
    <property type="entry name" value="TPR-like"/>
    <property type="match status" value="1"/>
</dbReference>
<dbReference type="PROSITE" id="PS50005">
    <property type="entry name" value="TPR"/>
    <property type="match status" value="2"/>
</dbReference>
<dbReference type="InterPro" id="IPR019734">
    <property type="entry name" value="TPR_rpt"/>
</dbReference>
<keyword evidence="6" id="KW-1185">Reference proteome</keyword>
<dbReference type="PANTHER" id="PTHR45641:SF19">
    <property type="entry name" value="NEPHROCYSTIN-3"/>
    <property type="match status" value="1"/>
</dbReference>
<dbReference type="PANTHER" id="PTHR45641">
    <property type="entry name" value="TETRATRICOPEPTIDE REPEAT PROTEIN (AFU_ORTHOLOGUE AFUA_6G03870)"/>
    <property type="match status" value="1"/>
</dbReference>
<keyword evidence="2 3" id="KW-0802">TPR repeat</keyword>
<organism evidence="5 6">
    <name type="scientific">Tulasnella calospora MUT 4182</name>
    <dbReference type="NCBI Taxonomy" id="1051891"/>
    <lineage>
        <taxon>Eukaryota</taxon>
        <taxon>Fungi</taxon>
        <taxon>Dikarya</taxon>
        <taxon>Basidiomycota</taxon>
        <taxon>Agaricomycotina</taxon>
        <taxon>Agaricomycetes</taxon>
        <taxon>Cantharellales</taxon>
        <taxon>Tulasnellaceae</taxon>
        <taxon>Tulasnella</taxon>
    </lineage>
</organism>
<dbReference type="InterPro" id="IPR001245">
    <property type="entry name" value="Ser-Thr/Tyr_kinase_cat_dom"/>
</dbReference>
<dbReference type="SMART" id="SM00028">
    <property type="entry name" value="TPR"/>
    <property type="match status" value="4"/>
</dbReference>
<accession>A0A0C3QVG3</accession>
<keyword evidence="1" id="KW-0677">Repeat</keyword>
<feature type="repeat" description="TPR" evidence="3">
    <location>
        <begin position="284"/>
        <end position="317"/>
    </location>
</feature>
<dbReference type="Proteomes" id="UP000054248">
    <property type="component" value="Unassembled WGS sequence"/>
</dbReference>
<dbReference type="Gene3D" id="1.25.40.10">
    <property type="entry name" value="Tetratricopeptide repeat domain"/>
    <property type="match status" value="1"/>
</dbReference>
<dbReference type="Pfam" id="PF13424">
    <property type="entry name" value="TPR_12"/>
    <property type="match status" value="2"/>
</dbReference>
<feature type="repeat" description="TPR" evidence="3">
    <location>
        <begin position="244"/>
        <end position="277"/>
    </location>
</feature>
<dbReference type="InterPro" id="IPR000719">
    <property type="entry name" value="Prot_kinase_dom"/>
</dbReference>
<dbReference type="AlphaFoldDB" id="A0A0C3QVG3"/>
<proteinExistence type="predicted"/>
<dbReference type="GO" id="GO:0004672">
    <property type="term" value="F:protein kinase activity"/>
    <property type="evidence" value="ECO:0007669"/>
    <property type="project" value="InterPro"/>
</dbReference>
<evidence type="ECO:0000313" key="5">
    <source>
        <dbReference type="EMBL" id="KIO33581.1"/>
    </source>
</evidence>
<dbReference type="InterPro" id="IPR011990">
    <property type="entry name" value="TPR-like_helical_dom_sf"/>
</dbReference>
<evidence type="ECO:0000256" key="2">
    <source>
        <dbReference type="ARBA" id="ARBA00022803"/>
    </source>
</evidence>
<evidence type="ECO:0000259" key="4">
    <source>
        <dbReference type="PROSITE" id="PS50011"/>
    </source>
</evidence>
<evidence type="ECO:0000313" key="6">
    <source>
        <dbReference type="Proteomes" id="UP000054248"/>
    </source>
</evidence>
<dbReference type="OrthoDB" id="4062651at2759"/>
<dbReference type="PROSITE" id="PS50011">
    <property type="entry name" value="PROTEIN_KINASE_DOM"/>
    <property type="match status" value="1"/>
</dbReference>
<sequence>MLPLDLLGVKVGVILSRVEVILTDVPRGAVNDDTAQEFTPPKIEFNWTTLELTLTGPQFSLRWTAPEVLNDGVQDLPSNMWAVGWICWEIVTGKLPFEELSRDQTVIKRVATGKLPAIREQAQLSHVLKLCGRIDASNFRRRVSMVPSIAPLGSGSGASKIRSAELLLQLGQMYSLQEHNALAKSHYKSALDVASRTENQRARANALDGLGRIYRAQSKDQEAEKGFREAHEIHSRIGNDLGAANALLGLGQIYCAQSKNQEAEKAFREAHEIHSRIGDDLGMANALDGLGQINRAQSKYQEAEKAFREAHEIHSRIGDDLGAANALD</sequence>
<dbReference type="InterPro" id="IPR011009">
    <property type="entry name" value="Kinase-like_dom_sf"/>
</dbReference>
<feature type="non-terminal residue" evidence="5">
    <location>
        <position position="328"/>
    </location>
</feature>
<dbReference type="EMBL" id="KN822947">
    <property type="protein sequence ID" value="KIO33581.1"/>
    <property type="molecule type" value="Genomic_DNA"/>
</dbReference>